<dbReference type="OrthoDB" id="9800454at2"/>
<evidence type="ECO:0000313" key="2">
    <source>
        <dbReference type="EMBL" id="SEK51999.1"/>
    </source>
</evidence>
<accession>A0A1H7HP01</accession>
<dbReference type="SUPFAM" id="SSF53335">
    <property type="entry name" value="S-adenosyl-L-methionine-dependent methyltransferases"/>
    <property type="match status" value="1"/>
</dbReference>
<dbReference type="InterPro" id="IPR029063">
    <property type="entry name" value="SAM-dependent_MTases_sf"/>
</dbReference>
<evidence type="ECO:0000259" key="1">
    <source>
        <dbReference type="Pfam" id="PF13649"/>
    </source>
</evidence>
<dbReference type="AlphaFoldDB" id="A0A1H7HP01"/>
<dbReference type="EMBL" id="FOAA01000002">
    <property type="protein sequence ID" value="SEK51999.1"/>
    <property type="molecule type" value="Genomic_DNA"/>
</dbReference>
<dbReference type="Gene3D" id="3.40.50.150">
    <property type="entry name" value="Vaccinia Virus protein VP39"/>
    <property type="match status" value="1"/>
</dbReference>
<dbReference type="STRING" id="1396821.SAMN05444515_102223"/>
<protein>
    <submittedName>
        <fullName evidence="2">Methyltransferase domain-containing protein</fullName>
    </submittedName>
</protein>
<organism evidence="2 3">
    <name type="scientific">Ectothiorhodospira marina</name>
    <dbReference type="NCBI Taxonomy" id="1396821"/>
    <lineage>
        <taxon>Bacteria</taxon>
        <taxon>Pseudomonadati</taxon>
        <taxon>Pseudomonadota</taxon>
        <taxon>Gammaproteobacteria</taxon>
        <taxon>Chromatiales</taxon>
        <taxon>Ectothiorhodospiraceae</taxon>
        <taxon>Ectothiorhodospira</taxon>
    </lineage>
</organism>
<keyword evidence="3" id="KW-1185">Reference proteome</keyword>
<dbReference type="GO" id="GO:0032259">
    <property type="term" value="P:methylation"/>
    <property type="evidence" value="ECO:0007669"/>
    <property type="project" value="UniProtKB-KW"/>
</dbReference>
<dbReference type="GO" id="GO:0008168">
    <property type="term" value="F:methyltransferase activity"/>
    <property type="evidence" value="ECO:0007669"/>
    <property type="project" value="UniProtKB-KW"/>
</dbReference>
<dbReference type="InterPro" id="IPR041698">
    <property type="entry name" value="Methyltransf_25"/>
</dbReference>
<keyword evidence="2" id="KW-0489">Methyltransferase</keyword>
<feature type="domain" description="Methyltransferase" evidence="1">
    <location>
        <begin position="53"/>
        <end position="135"/>
    </location>
</feature>
<dbReference type="Pfam" id="PF13649">
    <property type="entry name" value="Methyltransf_25"/>
    <property type="match status" value="1"/>
</dbReference>
<dbReference type="Proteomes" id="UP000199256">
    <property type="component" value="Unassembled WGS sequence"/>
</dbReference>
<name>A0A1H7HP01_9GAMM</name>
<gene>
    <name evidence="2" type="ORF">SAMN05444515_102223</name>
</gene>
<reference evidence="3" key="1">
    <citation type="submission" date="2016-10" db="EMBL/GenBank/DDBJ databases">
        <authorList>
            <person name="Varghese N."/>
            <person name="Submissions S."/>
        </authorList>
    </citation>
    <scope>NUCLEOTIDE SEQUENCE [LARGE SCALE GENOMIC DNA]</scope>
    <source>
        <strain evidence="3">DSM 241</strain>
    </source>
</reference>
<proteinExistence type="predicted"/>
<evidence type="ECO:0000313" key="3">
    <source>
        <dbReference type="Proteomes" id="UP000199256"/>
    </source>
</evidence>
<dbReference type="RefSeq" id="WP_090251042.1">
    <property type="nucleotide sequence ID" value="NZ_FOAA01000002.1"/>
</dbReference>
<sequence length="193" mass="21456">MPRVDNQAFYRRAMADHGATPQGLHWRSAYTQTARFVALARCLPEDLGGVTLVDAGCGFGDLYAFLCEHRGPPAGYVGLEVCEPMIQTARERTGCKIRLQDVLRDPLPEADFYVCSGAMNNLTREETRCFIQRCHGAAGQAFVFNILKGSPGPSRFNYYLPDEIRALGETLGARVEILEDYLDNDLTAAFRKT</sequence>
<keyword evidence="2" id="KW-0808">Transferase</keyword>